<evidence type="ECO:0000259" key="3">
    <source>
        <dbReference type="Pfam" id="PF07786"/>
    </source>
</evidence>
<dbReference type="PANTHER" id="PTHR30590">
    <property type="entry name" value="INNER MEMBRANE PROTEIN"/>
    <property type="match status" value="1"/>
</dbReference>
<gene>
    <name evidence="4" type="ORF">SAMN06272737_1487</name>
</gene>
<feature type="transmembrane region" description="Helical" evidence="2">
    <location>
        <begin position="34"/>
        <end position="55"/>
    </location>
</feature>
<name>A0A239AKK8_9ACTN</name>
<proteinExistence type="predicted"/>
<dbReference type="EMBL" id="FZNO01000048">
    <property type="protein sequence ID" value="SNR96187.1"/>
    <property type="molecule type" value="Genomic_DNA"/>
</dbReference>
<dbReference type="RefSeq" id="WP_217899483.1">
    <property type="nucleotide sequence ID" value="NZ_FZNO01000048.1"/>
</dbReference>
<keyword evidence="2" id="KW-0472">Membrane</keyword>
<keyword evidence="2" id="KW-1133">Transmembrane helix</keyword>
<evidence type="ECO:0000256" key="2">
    <source>
        <dbReference type="SAM" id="Phobius"/>
    </source>
</evidence>
<dbReference type="AlphaFoldDB" id="A0A239AKK8"/>
<evidence type="ECO:0000313" key="4">
    <source>
        <dbReference type="EMBL" id="SNR96187.1"/>
    </source>
</evidence>
<keyword evidence="5" id="KW-1185">Reference proteome</keyword>
<reference evidence="4 5" key="1">
    <citation type="submission" date="2017-06" db="EMBL/GenBank/DDBJ databases">
        <authorList>
            <person name="Kim H.J."/>
            <person name="Triplett B.A."/>
        </authorList>
    </citation>
    <scope>NUCLEOTIDE SEQUENCE [LARGE SCALE GENOMIC DNA]</scope>
    <source>
        <strain evidence="4 5">DSM 44272</strain>
    </source>
</reference>
<feature type="transmembrane region" description="Helical" evidence="2">
    <location>
        <begin position="284"/>
        <end position="302"/>
    </location>
</feature>
<feature type="transmembrane region" description="Helical" evidence="2">
    <location>
        <begin position="224"/>
        <end position="248"/>
    </location>
</feature>
<sequence length="402" mass="42141">MKSEDDNLNIPHTSAAHAELLPAAGGRSFRSDRVIGLDVARALAVFGMFGAHVGAVPDDVQASPSTWLGVVNGRSSILFAVLAGISVALLSGRTNPATGDDLVRARLRIVVRAAWVLAIGGALEALGTDIDVILGVYAVLFVLALPFLRWPPRRLLMAAGALAVLAPPAVLVLAQFVDAMDSQDAPFVSLAVTGAYPALIWWTFILVGLAVGRSHLDSVPVRRTLVAAGLGLAVVGYGGGWLATQWWAAGRPSEGPLDGAHHPGHWDPAWLSGAAPHSGTTFEIAGSVGFALVVIAVCLVVADRLPTATFPLASVGSMALTVYTGSVVAIWLIDPDDYVDNGPWLAYVLVTVVVAAAWRLVLGRGPLERLLTWSSTRAADPPLPRSSPERQLSSSQLSRPLR</sequence>
<feature type="transmembrane region" description="Helical" evidence="2">
    <location>
        <begin position="67"/>
        <end position="89"/>
    </location>
</feature>
<feature type="region of interest" description="Disordered" evidence="1">
    <location>
        <begin position="379"/>
        <end position="402"/>
    </location>
</feature>
<evidence type="ECO:0000256" key="1">
    <source>
        <dbReference type="SAM" id="MobiDB-lite"/>
    </source>
</evidence>
<protein>
    <submittedName>
        <fullName evidence="4">Uncharacterized membrane protein YeiB</fullName>
    </submittedName>
</protein>
<feature type="transmembrane region" description="Helical" evidence="2">
    <location>
        <begin position="344"/>
        <end position="362"/>
    </location>
</feature>
<feature type="transmembrane region" description="Helical" evidence="2">
    <location>
        <begin position="309"/>
        <end position="332"/>
    </location>
</feature>
<feature type="transmembrane region" description="Helical" evidence="2">
    <location>
        <begin position="132"/>
        <end position="148"/>
    </location>
</feature>
<organism evidence="4 5">
    <name type="scientific">Blastococcus mobilis</name>
    <dbReference type="NCBI Taxonomy" id="1938746"/>
    <lineage>
        <taxon>Bacteria</taxon>
        <taxon>Bacillati</taxon>
        <taxon>Actinomycetota</taxon>
        <taxon>Actinomycetes</taxon>
        <taxon>Geodermatophilales</taxon>
        <taxon>Geodermatophilaceae</taxon>
        <taxon>Blastococcus</taxon>
    </lineage>
</organism>
<dbReference type="InterPro" id="IPR052529">
    <property type="entry name" value="Bact_Transport_Assoc"/>
</dbReference>
<feature type="transmembrane region" description="Helical" evidence="2">
    <location>
        <begin position="109"/>
        <end position="126"/>
    </location>
</feature>
<evidence type="ECO:0000313" key="5">
    <source>
        <dbReference type="Proteomes" id="UP000198403"/>
    </source>
</evidence>
<accession>A0A239AKK8</accession>
<dbReference type="InterPro" id="IPR012429">
    <property type="entry name" value="HGSNAT_cat"/>
</dbReference>
<feature type="domain" description="Heparan-alpha-glucosaminide N-acetyltransferase catalytic" evidence="3">
    <location>
        <begin position="33"/>
        <end position="218"/>
    </location>
</feature>
<keyword evidence="2" id="KW-0812">Transmembrane</keyword>
<feature type="compositionally biased region" description="Low complexity" evidence="1">
    <location>
        <begin position="389"/>
        <end position="402"/>
    </location>
</feature>
<dbReference type="Proteomes" id="UP000198403">
    <property type="component" value="Unassembled WGS sequence"/>
</dbReference>
<feature type="transmembrane region" description="Helical" evidence="2">
    <location>
        <begin position="155"/>
        <end position="176"/>
    </location>
</feature>
<dbReference type="PANTHER" id="PTHR30590:SF3">
    <property type="entry name" value="HYPOTHETICAL MEMBRANE SPANNING PROTEIN"/>
    <property type="match status" value="1"/>
</dbReference>
<feature type="transmembrane region" description="Helical" evidence="2">
    <location>
        <begin position="188"/>
        <end position="212"/>
    </location>
</feature>
<dbReference type="Pfam" id="PF07786">
    <property type="entry name" value="HGSNAT_cat"/>
    <property type="match status" value="1"/>
</dbReference>